<proteinExistence type="predicted"/>
<gene>
    <name evidence="1" type="ORF">KME60_08690</name>
</gene>
<dbReference type="Proteomes" id="UP000729701">
    <property type="component" value="Unassembled WGS sequence"/>
</dbReference>
<comment type="caution">
    <text evidence="1">The sequence shown here is derived from an EMBL/GenBank/DDBJ whole genome shotgun (WGS) entry which is preliminary data.</text>
</comment>
<protein>
    <submittedName>
        <fullName evidence="1">Uncharacterized protein</fullName>
    </submittedName>
</protein>
<reference evidence="1" key="2">
    <citation type="journal article" date="2022" name="Microbiol. Resour. Announc.">
        <title>Metagenome Sequencing to Explore Phylogenomics of Terrestrial Cyanobacteria.</title>
        <authorList>
            <person name="Ward R.D."/>
            <person name="Stajich J.E."/>
            <person name="Johansen J.R."/>
            <person name="Huntemann M."/>
            <person name="Clum A."/>
            <person name="Foster B."/>
            <person name="Foster B."/>
            <person name="Roux S."/>
            <person name="Palaniappan K."/>
            <person name="Varghese N."/>
            <person name="Mukherjee S."/>
            <person name="Reddy T.B.K."/>
            <person name="Daum C."/>
            <person name="Copeland A."/>
            <person name="Chen I.A."/>
            <person name="Ivanova N.N."/>
            <person name="Kyrpides N.C."/>
            <person name="Shapiro N."/>
            <person name="Eloe-Fadrosh E.A."/>
            <person name="Pietrasiak N."/>
        </authorList>
    </citation>
    <scope>NUCLEOTIDE SEQUENCE</scope>
    <source>
        <strain evidence="1">GSE-NOS-MK-12-04C</strain>
    </source>
</reference>
<evidence type="ECO:0000313" key="1">
    <source>
        <dbReference type="EMBL" id="MBW4667492.1"/>
    </source>
</evidence>
<dbReference type="AlphaFoldDB" id="A0A951QM51"/>
<evidence type="ECO:0000313" key="2">
    <source>
        <dbReference type="Proteomes" id="UP000729701"/>
    </source>
</evidence>
<sequence length="204" mass="22852">MPYSQFTIEQIKKEFGISISEQFGIFLNVPEVDCSDFLTQSLQEYLPLALAIDTEKARSELIVMPILVELKKQYNLQNKLQISIFSGRDFTVDVSKGLNGFCDFLISRSPEQIVIEAPVVTLVEAKNDNIQSGLGQCMAEMIAAQVFNETKGNQISTIYGVITTGTNWRFLRLNGKTIDIDLNEYFINQLGKILGILKSTIVAE</sequence>
<accession>A0A951QM51</accession>
<organism evidence="1 2">
    <name type="scientific">Cyanomargarita calcarea GSE-NOS-MK-12-04C</name>
    <dbReference type="NCBI Taxonomy" id="2839659"/>
    <lineage>
        <taxon>Bacteria</taxon>
        <taxon>Bacillati</taxon>
        <taxon>Cyanobacteriota</taxon>
        <taxon>Cyanophyceae</taxon>
        <taxon>Nostocales</taxon>
        <taxon>Cyanomargaritaceae</taxon>
        <taxon>Cyanomargarita</taxon>
    </lineage>
</organism>
<name>A0A951QM51_9CYAN</name>
<dbReference type="EMBL" id="JAHHGZ010000007">
    <property type="protein sequence ID" value="MBW4667492.1"/>
    <property type="molecule type" value="Genomic_DNA"/>
</dbReference>
<reference evidence="1" key="1">
    <citation type="submission" date="2021-05" db="EMBL/GenBank/DDBJ databases">
        <authorList>
            <person name="Pietrasiak N."/>
            <person name="Ward R."/>
            <person name="Stajich J.E."/>
            <person name="Kurbessoian T."/>
        </authorList>
    </citation>
    <scope>NUCLEOTIDE SEQUENCE</scope>
    <source>
        <strain evidence="1">GSE-NOS-MK-12-04C</strain>
    </source>
</reference>